<feature type="domain" description="Helix-turn-helix" evidence="1">
    <location>
        <begin position="1"/>
        <end position="41"/>
    </location>
</feature>
<protein>
    <recommendedName>
        <fullName evidence="1">Helix-turn-helix domain-containing protein</fullName>
    </recommendedName>
</protein>
<sequence>MFLRTIRYCSNFQAYLNEREKLRMALLLNKYPNIIIDEQFNCVLSKFNINQSLDINNYNSIRQKIIETFIKERIPVDYGKTMFVHFTYCSSMRTFPRKFHTLWNKYFGESPINEILPVLGTRNVQHLIETYVEQNLSSLRMETEHKIQLIHYDYHIQALKLEYYRHDPNVYQKNIMKQLCCSKYEQELTKQEFDLLQQQINYYNSPCQSFECSSISQSELINSIQDPNIRQELFNQYQKIAEQSRLDMFNLYLKSAKIQMDECKKKFDADMKKLWHDQRSSFDNGKLSPVMINLIEQRCNKIGDRIRCTYVFKAKSICVKHNE</sequence>
<dbReference type="EMBL" id="CAJOBE010012371">
    <property type="protein sequence ID" value="CAF4148174.1"/>
    <property type="molecule type" value="Genomic_DNA"/>
</dbReference>
<organism evidence="2 3">
    <name type="scientific">Rotaria sordida</name>
    <dbReference type="NCBI Taxonomy" id="392033"/>
    <lineage>
        <taxon>Eukaryota</taxon>
        <taxon>Metazoa</taxon>
        <taxon>Spiralia</taxon>
        <taxon>Gnathifera</taxon>
        <taxon>Rotifera</taxon>
        <taxon>Eurotatoria</taxon>
        <taxon>Bdelloidea</taxon>
        <taxon>Philodinida</taxon>
        <taxon>Philodinidae</taxon>
        <taxon>Rotaria</taxon>
    </lineage>
</organism>
<evidence type="ECO:0000313" key="2">
    <source>
        <dbReference type="EMBL" id="CAF4148174.1"/>
    </source>
</evidence>
<dbReference type="AlphaFoldDB" id="A0A819XYE0"/>
<gene>
    <name evidence="2" type="ORF">FNK824_LOCUS33544</name>
</gene>
<name>A0A819XYE0_9BILA</name>
<comment type="caution">
    <text evidence="2">The sequence shown here is derived from an EMBL/GenBank/DDBJ whole genome shotgun (WGS) entry which is preliminary data.</text>
</comment>
<reference evidence="2" key="1">
    <citation type="submission" date="2021-02" db="EMBL/GenBank/DDBJ databases">
        <authorList>
            <person name="Nowell W R."/>
        </authorList>
    </citation>
    <scope>NUCLEOTIDE SEQUENCE</scope>
</reference>
<dbReference type="InterPro" id="IPR058912">
    <property type="entry name" value="HTH_animal"/>
</dbReference>
<proteinExistence type="predicted"/>
<evidence type="ECO:0000259" key="1">
    <source>
        <dbReference type="Pfam" id="PF26215"/>
    </source>
</evidence>
<dbReference type="Pfam" id="PF26215">
    <property type="entry name" value="HTH_animal"/>
    <property type="match status" value="1"/>
</dbReference>
<dbReference type="Proteomes" id="UP000663874">
    <property type="component" value="Unassembled WGS sequence"/>
</dbReference>
<accession>A0A819XYE0</accession>
<evidence type="ECO:0000313" key="3">
    <source>
        <dbReference type="Proteomes" id="UP000663874"/>
    </source>
</evidence>